<feature type="compositionally biased region" description="Low complexity" evidence="1">
    <location>
        <begin position="175"/>
        <end position="191"/>
    </location>
</feature>
<dbReference type="VEuPathDB" id="VectorBase:CSON004802"/>
<evidence type="ECO:0000256" key="1">
    <source>
        <dbReference type="SAM" id="MobiDB-lite"/>
    </source>
</evidence>
<evidence type="ECO:0000256" key="3">
    <source>
        <dbReference type="SAM" id="SignalP"/>
    </source>
</evidence>
<keyword evidence="2" id="KW-0812">Transmembrane</keyword>
<feature type="signal peptide" evidence="3">
    <location>
        <begin position="1"/>
        <end position="22"/>
    </location>
</feature>
<feature type="region of interest" description="Disordered" evidence="1">
    <location>
        <begin position="165"/>
        <end position="191"/>
    </location>
</feature>
<gene>
    <name evidence="4" type="primary">CSON004802</name>
</gene>
<protein>
    <submittedName>
        <fullName evidence="4">CSON004802 protein</fullName>
    </submittedName>
</protein>
<dbReference type="InterPro" id="IPR036508">
    <property type="entry name" value="Chitin-bd_dom_sf"/>
</dbReference>
<sequence length="391" mass="45241">MKLILISLIFLTYCTILSLVESTIIEQIKNKTDDSYITEYISITNNCEKPDCQIFRRSYLYPHKNPQKYYKCKRIGLIKWEAQERDCDLDKKFNFLRQKCVRNGWVNVCKEQPTSTTEQQSTTESISTTKEITTEVITTEETTTEEITTKEITTEEITTEEITTEEITTRETTTEETSTTENPTTIEETTTEEITTTDYPTTIEETTTELSSSTFEPIPTPGPYNCSLVPQCDPSNLNTRFPMRNVTRYYECELIISESGAIWKPVQKTCLPSLYFSFSHQACVDPSKWVDVCLPDFNICEVPKCFIKNKLYPDFNPRDYYECVEDINGNLYPQKQTCVRALLFGYEQQRCIPPNEWQDPCIYNKANAGKITSYIFSMILIIITLNFSLMG</sequence>
<evidence type="ECO:0000313" key="4">
    <source>
        <dbReference type="EMBL" id="SSX21541.1"/>
    </source>
</evidence>
<accession>A0A336LX38</accession>
<feature type="transmembrane region" description="Helical" evidence="2">
    <location>
        <begin position="371"/>
        <end position="389"/>
    </location>
</feature>
<keyword evidence="2" id="KW-1133">Transmembrane helix</keyword>
<dbReference type="GO" id="GO:0008061">
    <property type="term" value="F:chitin binding"/>
    <property type="evidence" value="ECO:0007669"/>
    <property type="project" value="InterPro"/>
</dbReference>
<dbReference type="SUPFAM" id="SSF57625">
    <property type="entry name" value="Invertebrate chitin-binding proteins"/>
    <property type="match status" value="2"/>
</dbReference>
<keyword evidence="3" id="KW-0732">Signal</keyword>
<organism evidence="4">
    <name type="scientific">Culicoides sonorensis</name>
    <name type="common">Biting midge</name>
    <dbReference type="NCBI Taxonomy" id="179676"/>
    <lineage>
        <taxon>Eukaryota</taxon>
        <taxon>Metazoa</taxon>
        <taxon>Ecdysozoa</taxon>
        <taxon>Arthropoda</taxon>
        <taxon>Hexapoda</taxon>
        <taxon>Insecta</taxon>
        <taxon>Pterygota</taxon>
        <taxon>Neoptera</taxon>
        <taxon>Endopterygota</taxon>
        <taxon>Diptera</taxon>
        <taxon>Nematocera</taxon>
        <taxon>Chironomoidea</taxon>
        <taxon>Ceratopogonidae</taxon>
        <taxon>Ceratopogoninae</taxon>
        <taxon>Culicoides</taxon>
        <taxon>Monoculicoides</taxon>
    </lineage>
</organism>
<feature type="chain" id="PRO_5016386944" evidence="3">
    <location>
        <begin position="23"/>
        <end position="391"/>
    </location>
</feature>
<dbReference type="EMBL" id="UFQT01000197">
    <property type="protein sequence ID" value="SSX21541.1"/>
    <property type="molecule type" value="Genomic_DNA"/>
</dbReference>
<name>A0A336LX38_CULSO</name>
<reference evidence="4" key="1">
    <citation type="submission" date="2018-07" db="EMBL/GenBank/DDBJ databases">
        <authorList>
            <person name="Quirk P.G."/>
            <person name="Krulwich T.A."/>
        </authorList>
    </citation>
    <scope>NUCLEOTIDE SEQUENCE</scope>
</reference>
<proteinExistence type="predicted"/>
<evidence type="ECO:0000256" key="2">
    <source>
        <dbReference type="SAM" id="Phobius"/>
    </source>
</evidence>
<keyword evidence="2" id="KW-0472">Membrane</keyword>
<dbReference type="AlphaFoldDB" id="A0A336LX38"/>